<keyword evidence="2" id="KW-1185">Reference proteome</keyword>
<evidence type="ECO:0000313" key="2">
    <source>
        <dbReference type="Proteomes" id="UP000053424"/>
    </source>
</evidence>
<dbReference type="Proteomes" id="UP000053424">
    <property type="component" value="Unassembled WGS sequence"/>
</dbReference>
<dbReference type="HOGENOM" id="CLU_1855501_0_0_1"/>
<organism evidence="1 2">
    <name type="scientific">Hebeloma cylindrosporum</name>
    <dbReference type="NCBI Taxonomy" id="76867"/>
    <lineage>
        <taxon>Eukaryota</taxon>
        <taxon>Fungi</taxon>
        <taxon>Dikarya</taxon>
        <taxon>Basidiomycota</taxon>
        <taxon>Agaricomycotina</taxon>
        <taxon>Agaricomycetes</taxon>
        <taxon>Agaricomycetidae</taxon>
        <taxon>Agaricales</taxon>
        <taxon>Agaricineae</taxon>
        <taxon>Hymenogastraceae</taxon>
        <taxon>Hebeloma</taxon>
    </lineage>
</organism>
<reference evidence="1 2" key="1">
    <citation type="submission" date="2014-04" db="EMBL/GenBank/DDBJ databases">
        <authorList>
            <consortium name="DOE Joint Genome Institute"/>
            <person name="Kuo A."/>
            <person name="Gay G."/>
            <person name="Dore J."/>
            <person name="Kohler A."/>
            <person name="Nagy L.G."/>
            <person name="Floudas D."/>
            <person name="Copeland A."/>
            <person name="Barry K.W."/>
            <person name="Cichocki N."/>
            <person name="Veneault-Fourrey C."/>
            <person name="LaButti K."/>
            <person name="Lindquist E.A."/>
            <person name="Lipzen A."/>
            <person name="Lundell T."/>
            <person name="Morin E."/>
            <person name="Murat C."/>
            <person name="Sun H."/>
            <person name="Tunlid A."/>
            <person name="Henrissat B."/>
            <person name="Grigoriev I.V."/>
            <person name="Hibbett D.S."/>
            <person name="Martin F."/>
            <person name="Nordberg H.P."/>
            <person name="Cantor M.N."/>
            <person name="Hua S.X."/>
        </authorList>
    </citation>
    <scope>NUCLEOTIDE SEQUENCE [LARGE SCALE GENOMIC DNA]</scope>
    <source>
        <strain evidence="2">h7</strain>
    </source>
</reference>
<protein>
    <submittedName>
        <fullName evidence="1">Uncharacterized protein</fullName>
    </submittedName>
</protein>
<sequence length="138" mass="16076">MWTERSLDSRIRPENFRYVEFLNSDHDRPRWPVLRNANVLGFRFDYHGKFVAENFGRQAWGTIGVSLRTSFDAFMSSTNCLLQLAIWNISSPLPLLQKMSISSASRSIMWSLWKRRTGGLCRKRNSSNSSSVIQTWKI</sequence>
<evidence type="ECO:0000313" key="1">
    <source>
        <dbReference type="EMBL" id="KIM42764.1"/>
    </source>
</evidence>
<gene>
    <name evidence="1" type="ORF">M413DRAFT_123359</name>
</gene>
<accession>A0A0C3CEY5</accession>
<proteinExistence type="predicted"/>
<reference evidence="2" key="2">
    <citation type="submission" date="2015-01" db="EMBL/GenBank/DDBJ databases">
        <title>Evolutionary Origins and Diversification of the Mycorrhizal Mutualists.</title>
        <authorList>
            <consortium name="DOE Joint Genome Institute"/>
            <consortium name="Mycorrhizal Genomics Consortium"/>
            <person name="Kohler A."/>
            <person name="Kuo A."/>
            <person name="Nagy L.G."/>
            <person name="Floudas D."/>
            <person name="Copeland A."/>
            <person name="Barry K.W."/>
            <person name="Cichocki N."/>
            <person name="Veneault-Fourrey C."/>
            <person name="LaButti K."/>
            <person name="Lindquist E.A."/>
            <person name="Lipzen A."/>
            <person name="Lundell T."/>
            <person name="Morin E."/>
            <person name="Murat C."/>
            <person name="Riley R."/>
            <person name="Ohm R."/>
            <person name="Sun H."/>
            <person name="Tunlid A."/>
            <person name="Henrissat B."/>
            <person name="Grigoriev I.V."/>
            <person name="Hibbett D.S."/>
            <person name="Martin F."/>
        </authorList>
    </citation>
    <scope>NUCLEOTIDE SEQUENCE [LARGE SCALE GENOMIC DNA]</scope>
    <source>
        <strain evidence="2">h7</strain>
    </source>
</reference>
<name>A0A0C3CEY5_HEBCY</name>
<dbReference type="EMBL" id="KN831777">
    <property type="protein sequence ID" value="KIM42764.1"/>
    <property type="molecule type" value="Genomic_DNA"/>
</dbReference>
<dbReference type="AlphaFoldDB" id="A0A0C3CEY5"/>